<evidence type="ECO:0000256" key="5">
    <source>
        <dbReference type="ARBA" id="ARBA00022801"/>
    </source>
</evidence>
<dbReference type="RefSeq" id="WP_146404556.1">
    <property type="nucleotide sequence ID" value="NZ_SJPJ01000002.1"/>
</dbReference>
<evidence type="ECO:0000259" key="8">
    <source>
        <dbReference type="Pfam" id="PF00884"/>
    </source>
</evidence>
<proteinExistence type="inferred from homology"/>
<protein>
    <submittedName>
        <fullName evidence="9">Choline-sulfatase</fullName>
        <ecNumber evidence="9">3.1.6.6</ecNumber>
    </submittedName>
</protein>
<keyword evidence="3" id="KW-0479">Metal-binding</keyword>
<dbReference type="Proteomes" id="UP000315010">
    <property type="component" value="Unassembled WGS sequence"/>
</dbReference>
<evidence type="ECO:0000256" key="6">
    <source>
        <dbReference type="ARBA" id="ARBA00022837"/>
    </source>
</evidence>
<feature type="domain" description="Sulfatase N-terminal" evidence="8">
    <location>
        <begin position="24"/>
        <end position="409"/>
    </location>
</feature>
<evidence type="ECO:0000313" key="10">
    <source>
        <dbReference type="Proteomes" id="UP000315010"/>
    </source>
</evidence>
<accession>A0A5C5YPW8</accession>
<dbReference type="InterPro" id="IPR017850">
    <property type="entry name" value="Alkaline_phosphatase_core_sf"/>
</dbReference>
<dbReference type="InterPro" id="IPR000917">
    <property type="entry name" value="Sulfatase_N"/>
</dbReference>
<feature type="chain" id="PRO_5023113874" evidence="7">
    <location>
        <begin position="22"/>
        <end position="536"/>
    </location>
</feature>
<feature type="signal peptide" evidence="7">
    <location>
        <begin position="1"/>
        <end position="21"/>
    </location>
</feature>
<dbReference type="PANTHER" id="PTHR45953">
    <property type="entry name" value="IDURONATE 2-SULFATASE"/>
    <property type="match status" value="1"/>
</dbReference>
<keyword evidence="6" id="KW-0106">Calcium</keyword>
<comment type="cofactor">
    <cofactor evidence="1">
        <name>Ca(2+)</name>
        <dbReference type="ChEBI" id="CHEBI:29108"/>
    </cofactor>
</comment>
<sequence length="536" mass="60438" precursor="true">MFSKTLLVLILSLSLSGIAFAEQPNVLLIMVDDMNDYTGYLGGHPQAITPSLDALAGSGVRFVNAHCNAQICAPSRASMLTGIYPHRSRNYWFDDWYKNDTLKNGKSLARFMKDSGYVAYGTGKLMHHEQTDDWTEFGIPQDPGPFPSNGKKKVGHPSIPQPFRDIGAIDGVYASLADVPNVRPSRNFPGYKGWTTRMGKPFRYESDDDRDLMSDELQANWTVDRLKQLENREESVPFFLAVGFSRPHTPLVAPQKYFDMYPLDSLKLAAIKENDREDCHFASVFPKWDPKWTNHYQKLVDSYSTAEEGLLRHLQAYLACITFVDDQVGTVVDALDNSKFKDNTIVILVSDHGYHQGEKQYLYKNSLWEESTRVPMIIRVPQLVNNGGKAVDHPVSLIDIYPTIADLCGLGKSDNRINEDGASFDGHSLKPFLVDPENDQWNGPDVALSVVMTPGPDSDRGLEPSFHSYSVRSKDYRYTHYVSGKEELYDHTNDPHEWTNLADNPEFADIKTSLKAQMEALTGDLDETSFKPVRME</sequence>
<gene>
    <name evidence="9" type="primary">betC_38</name>
    <name evidence="9" type="ORF">CA13_72990</name>
</gene>
<organism evidence="9 10">
    <name type="scientific">Novipirellula herctigrandis</name>
    <dbReference type="NCBI Taxonomy" id="2527986"/>
    <lineage>
        <taxon>Bacteria</taxon>
        <taxon>Pseudomonadati</taxon>
        <taxon>Planctomycetota</taxon>
        <taxon>Planctomycetia</taxon>
        <taxon>Pirellulales</taxon>
        <taxon>Pirellulaceae</taxon>
        <taxon>Novipirellula</taxon>
    </lineage>
</organism>
<dbReference type="CDD" id="cd16030">
    <property type="entry name" value="iduronate-2-sulfatase"/>
    <property type="match status" value="1"/>
</dbReference>
<dbReference type="Gene3D" id="3.40.720.10">
    <property type="entry name" value="Alkaline Phosphatase, subunit A"/>
    <property type="match status" value="1"/>
</dbReference>
<evidence type="ECO:0000256" key="4">
    <source>
        <dbReference type="ARBA" id="ARBA00022729"/>
    </source>
</evidence>
<keyword evidence="4 7" id="KW-0732">Signal</keyword>
<evidence type="ECO:0000256" key="3">
    <source>
        <dbReference type="ARBA" id="ARBA00022723"/>
    </source>
</evidence>
<dbReference type="SUPFAM" id="SSF53649">
    <property type="entry name" value="Alkaline phosphatase-like"/>
    <property type="match status" value="1"/>
</dbReference>
<dbReference type="EMBL" id="SJPJ01000002">
    <property type="protein sequence ID" value="TWT76800.1"/>
    <property type="molecule type" value="Genomic_DNA"/>
</dbReference>
<dbReference type="PANTHER" id="PTHR45953:SF1">
    <property type="entry name" value="IDURONATE 2-SULFATASE"/>
    <property type="match status" value="1"/>
</dbReference>
<name>A0A5C5YPW8_9BACT</name>
<reference evidence="9 10" key="1">
    <citation type="submission" date="2019-02" db="EMBL/GenBank/DDBJ databases">
        <title>Deep-cultivation of Planctomycetes and their phenomic and genomic characterization uncovers novel biology.</title>
        <authorList>
            <person name="Wiegand S."/>
            <person name="Jogler M."/>
            <person name="Boedeker C."/>
            <person name="Pinto D."/>
            <person name="Vollmers J."/>
            <person name="Rivas-Marin E."/>
            <person name="Kohn T."/>
            <person name="Peeters S.H."/>
            <person name="Heuer A."/>
            <person name="Rast P."/>
            <person name="Oberbeckmann S."/>
            <person name="Bunk B."/>
            <person name="Jeske O."/>
            <person name="Meyerdierks A."/>
            <person name="Storesund J.E."/>
            <person name="Kallscheuer N."/>
            <person name="Luecker S."/>
            <person name="Lage O.M."/>
            <person name="Pohl T."/>
            <person name="Merkel B.J."/>
            <person name="Hornburger P."/>
            <person name="Mueller R.-W."/>
            <person name="Bruemmer F."/>
            <person name="Labrenz M."/>
            <person name="Spormann A.M."/>
            <person name="Op Den Camp H."/>
            <person name="Overmann J."/>
            <person name="Amann R."/>
            <person name="Jetten M.S.M."/>
            <person name="Mascher T."/>
            <person name="Medema M.H."/>
            <person name="Devos D.P."/>
            <person name="Kaster A.-K."/>
            <person name="Ovreas L."/>
            <person name="Rohde M."/>
            <person name="Galperin M.Y."/>
            <person name="Jogler C."/>
        </authorList>
    </citation>
    <scope>NUCLEOTIDE SEQUENCE [LARGE SCALE GENOMIC DNA]</scope>
    <source>
        <strain evidence="9 10">CA13</strain>
    </source>
</reference>
<dbReference type="GO" id="GO:0004423">
    <property type="term" value="F:iduronate-2-sulfatase activity"/>
    <property type="evidence" value="ECO:0007669"/>
    <property type="project" value="InterPro"/>
</dbReference>
<dbReference type="Pfam" id="PF00884">
    <property type="entry name" value="Sulfatase"/>
    <property type="match status" value="1"/>
</dbReference>
<dbReference type="EC" id="3.1.6.6" evidence="9"/>
<evidence type="ECO:0000313" key="9">
    <source>
        <dbReference type="EMBL" id="TWT76800.1"/>
    </source>
</evidence>
<keyword evidence="5 9" id="KW-0378">Hydrolase</keyword>
<dbReference type="GO" id="GO:0047753">
    <property type="term" value="F:choline-sulfatase activity"/>
    <property type="evidence" value="ECO:0007669"/>
    <property type="project" value="UniProtKB-EC"/>
</dbReference>
<evidence type="ECO:0000256" key="2">
    <source>
        <dbReference type="ARBA" id="ARBA00008779"/>
    </source>
</evidence>
<dbReference type="GO" id="GO:0046872">
    <property type="term" value="F:metal ion binding"/>
    <property type="evidence" value="ECO:0007669"/>
    <property type="project" value="UniProtKB-KW"/>
</dbReference>
<comment type="caution">
    <text evidence="9">The sequence shown here is derived from an EMBL/GenBank/DDBJ whole genome shotgun (WGS) entry which is preliminary data.</text>
</comment>
<dbReference type="GO" id="GO:0005737">
    <property type="term" value="C:cytoplasm"/>
    <property type="evidence" value="ECO:0007669"/>
    <property type="project" value="TreeGrafter"/>
</dbReference>
<dbReference type="InterPro" id="IPR035874">
    <property type="entry name" value="IDS"/>
</dbReference>
<evidence type="ECO:0000256" key="1">
    <source>
        <dbReference type="ARBA" id="ARBA00001913"/>
    </source>
</evidence>
<comment type="similarity">
    <text evidence="2">Belongs to the sulfatase family.</text>
</comment>
<dbReference type="AlphaFoldDB" id="A0A5C5YPW8"/>
<keyword evidence="10" id="KW-1185">Reference proteome</keyword>
<evidence type="ECO:0000256" key="7">
    <source>
        <dbReference type="SAM" id="SignalP"/>
    </source>
</evidence>
<dbReference type="OrthoDB" id="9803751at2"/>